<dbReference type="EMBL" id="KB908626">
    <property type="protein sequence ID" value="EOA85853.1"/>
    <property type="molecule type" value="Genomic_DNA"/>
</dbReference>
<organism evidence="2 3">
    <name type="scientific">Exserohilum turcicum (strain 28A)</name>
    <name type="common">Northern leaf blight fungus</name>
    <name type="synonym">Setosphaeria turcica</name>
    <dbReference type="NCBI Taxonomy" id="671987"/>
    <lineage>
        <taxon>Eukaryota</taxon>
        <taxon>Fungi</taxon>
        <taxon>Dikarya</taxon>
        <taxon>Ascomycota</taxon>
        <taxon>Pezizomycotina</taxon>
        <taxon>Dothideomycetes</taxon>
        <taxon>Pleosporomycetidae</taxon>
        <taxon>Pleosporales</taxon>
        <taxon>Pleosporineae</taxon>
        <taxon>Pleosporaceae</taxon>
        <taxon>Exserohilum</taxon>
    </lineage>
</organism>
<dbReference type="GeneID" id="19400914"/>
<feature type="region of interest" description="Disordered" evidence="1">
    <location>
        <begin position="42"/>
        <end position="62"/>
    </location>
</feature>
<evidence type="ECO:0000313" key="3">
    <source>
        <dbReference type="Proteomes" id="UP000016935"/>
    </source>
</evidence>
<dbReference type="Proteomes" id="UP000016935">
    <property type="component" value="Unassembled WGS sequence"/>
</dbReference>
<dbReference type="AlphaFoldDB" id="R0JY58"/>
<dbReference type="HOGENOM" id="CLU_2910566_0_0_1"/>
<feature type="non-terminal residue" evidence="2">
    <location>
        <position position="62"/>
    </location>
</feature>
<accession>R0JY58</accession>
<evidence type="ECO:0000256" key="1">
    <source>
        <dbReference type="SAM" id="MobiDB-lite"/>
    </source>
</evidence>
<reference evidence="2 3" key="1">
    <citation type="journal article" date="2012" name="PLoS Pathog.">
        <title>Diverse lifestyles and strategies of plant pathogenesis encoded in the genomes of eighteen Dothideomycetes fungi.</title>
        <authorList>
            <person name="Ohm R.A."/>
            <person name="Feau N."/>
            <person name="Henrissat B."/>
            <person name="Schoch C.L."/>
            <person name="Horwitz B.A."/>
            <person name="Barry K.W."/>
            <person name="Condon B.J."/>
            <person name="Copeland A.C."/>
            <person name="Dhillon B."/>
            <person name="Glaser F."/>
            <person name="Hesse C.N."/>
            <person name="Kosti I."/>
            <person name="LaButti K."/>
            <person name="Lindquist E.A."/>
            <person name="Lucas S."/>
            <person name="Salamov A.A."/>
            <person name="Bradshaw R.E."/>
            <person name="Ciuffetti L."/>
            <person name="Hamelin R.C."/>
            <person name="Kema G.H.J."/>
            <person name="Lawrence C."/>
            <person name="Scott J.A."/>
            <person name="Spatafora J.W."/>
            <person name="Turgeon B.G."/>
            <person name="de Wit P.J.G.M."/>
            <person name="Zhong S."/>
            <person name="Goodwin S.B."/>
            <person name="Grigoriev I.V."/>
        </authorList>
    </citation>
    <scope>NUCLEOTIDE SEQUENCE [LARGE SCALE GENOMIC DNA]</scope>
    <source>
        <strain evidence="3">28A</strain>
    </source>
</reference>
<gene>
    <name evidence="2" type="ORF">SETTUDRAFT_169459</name>
</gene>
<protein>
    <submittedName>
        <fullName evidence="2">Uncharacterized protein</fullName>
    </submittedName>
</protein>
<keyword evidence="3" id="KW-1185">Reference proteome</keyword>
<reference evidence="2 3" key="2">
    <citation type="journal article" date="2013" name="PLoS Genet.">
        <title>Comparative genome structure, secondary metabolite, and effector coding capacity across Cochliobolus pathogens.</title>
        <authorList>
            <person name="Condon B.J."/>
            <person name="Leng Y."/>
            <person name="Wu D."/>
            <person name="Bushley K.E."/>
            <person name="Ohm R.A."/>
            <person name="Otillar R."/>
            <person name="Martin J."/>
            <person name="Schackwitz W."/>
            <person name="Grimwood J."/>
            <person name="MohdZainudin N."/>
            <person name="Xue C."/>
            <person name="Wang R."/>
            <person name="Manning V.A."/>
            <person name="Dhillon B."/>
            <person name="Tu Z.J."/>
            <person name="Steffenson B.J."/>
            <person name="Salamov A."/>
            <person name="Sun H."/>
            <person name="Lowry S."/>
            <person name="LaButti K."/>
            <person name="Han J."/>
            <person name="Copeland A."/>
            <person name="Lindquist E."/>
            <person name="Barry K."/>
            <person name="Schmutz J."/>
            <person name="Baker S.E."/>
            <person name="Ciuffetti L.M."/>
            <person name="Grigoriev I.V."/>
            <person name="Zhong S."/>
            <person name="Turgeon B.G."/>
        </authorList>
    </citation>
    <scope>NUCLEOTIDE SEQUENCE [LARGE SCALE GENOMIC DNA]</scope>
    <source>
        <strain evidence="3">28A</strain>
    </source>
</reference>
<sequence>MEKTLLATVRIYTRLIQNMPASTAMSASISYTRWSAYVRKSSSRSSQGTRHTRTLSMPSISD</sequence>
<evidence type="ECO:0000313" key="2">
    <source>
        <dbReference type="EMBL" id="EOA85853.1"/>
    </source>
</evidence>
<dbReference type="RefSeq" id="XP_008026445.1">
    <property type="nucleotide sequence ID" value="XM_008028254.1"/>
</dbReference>
<proteinExistence type="predicted"/>
<name>R0JY58_EXST2</name>